<evidence type="ECO:0000256" key="1">
    <source>
        <dbReference type="SAM" id="MobiDB-lite"/>
    </source>
</evidence>
<name>A0AAV7UMX3_PLEWA</name>
<evidence type="ECO:0000313" key="3">
    <source>
        <dbReference type="Proteomes" id="UP001066276"/>
    </source>
</evidence>
<feature type="region of interest" description="Disordered" evidence="1">
    <location>
        <begin position="1"/>
        <end position="26"/>
    </location>
</feature>
<proteinExistence type="predicted"/>
<dbReference type="AlphaFoldDB" id="A0AAV7UMX3"/>
<reference evidence="2" key="1">
    <citation type="journal article" date="2022" name="bioRxiv">
        <title>Sequencing and chromosome-scale assembly of the giantPleurodeles waltlgenome.</title>
        <authorList>
            <person name="Brown T."/>
            <person name="Elewa A."/>
            <person name="Iarovenko S."/>
            <person name="Subramanian E."/>
            <person name="Araus A.J."/>
            <person name="Petzold A."/>
            <person name="Susuki M."/>
            <person name="Suzuki K.-i.T."/>
            <person name="Hayashi T."/>
            <person name="Toyoda A."/>
            <person name="Oliveira C."/>
            <person name="Osipova E."/>
            <person name="Leigh N.D."/>
            <person name="Simon A."/>
            <person name="Yun M.H."/>
        </authorList>
    </citation>
    <scope>NUCLEOTIDE SEQUENCE</scope>
    <source>
        <strain evidence="2">20211129_DDA</strain>
        <tissue evidence="2">Liver</tissue>
    </source>
</reference>
<keyword evidence="3" id="KW-1185">Reference proteome</keyword>
<accession>A0AAV7UMX3</accession>
<comment type="caution">
    <text evidence="2">The sequence shown here is derived from an EMBL/GenBank/DDBJ whole genome shotgun (WGS) entry which is preliminary data.</text>
</comment>
<protein>
    <submittedName>
        <fullName evidence="2">Uncharacterized protein</fullName>
    </submittedName>
</protein>
<organism evidence="2 3">
    <name type="scientific">Pleurodeles waltl</name>
    <name type="common">Iberian ribbed newt</name>
    <dbReference type="NCBI Taxonomy" id="8319"/>
    <lineage>
        <taxon>Eukaryota</taxon>
        <taxon>Metazoa</taxon>
        <taxon>Chordata</taxon>
        <taxon>Craniata</taxon>
        <taxon>Vertebrata</taxon>
        <taxon>Euteleostomi</taxon>
        <taxon>Amphibia</taxon>
        <taxon>Batrachia</taxon>
        <taxon>Caudata</taxon>
        <taxon>Salamandroidea</taxon>
        <taxon>Salamandridae</taxon>
        <taxon>Pleurodelinae</taxon>
        <taxon>Pleurodeles</taxon>
    </lineage>
</organism>
<gene>
    <name evidence="2" type="ORF">NDU88_006846</name>
</gene>
<sequence>MGRASCCPRPDRPIRSGLERHDSTPGPGLSCRGALQSSQLLSLALLYRDQGSVCLESLRTFYDPVYGGCEAPAIPPRATKSVTVEGCGQAAKYGVRVIPWLRRDLLIIRSIKPDLGASREIVAGGALGVQRGAAGSSEEQRGAAGSSGARFQALEGDTCRCRWSRATAAWCAARRPGTEVVGHARVGCPEPPGASREEKAAPDLLDLPQAAWCVALGIAGAV</sequence>
<dbReference type="EMBL" id="JANPWB010000005">
    <property type="protein sequence ID" value="KAJ1190107.1"/>
    <property type="molecule type" value="Genomic_DNA"/>
</dbReference>
<feature type="compositionally biased region" description="Basic and acidic residues" evidence="1">
    <location>
        <begin position="9"/>
        <end position="23"/>
    </location>
</feature>
<dbReference type="Proteomes" id="UP001066276">
    <property type="component" value="Chromosome 3_1"/>
</dbReference>
<evidence type="ECO:0000313" key="2">
    <source>
        <dbReference type="EMBL" id="KAJ1190107.1"/>
    </source>
</evidence>